<protein>
    <submittedName>
        <fullName evidence="2">Uncharacterized protein</fullName>
    </submittedName>
</protein>
<reference evidence="2" key="1">
    <citation type="submission" date="2021-01" db="EMBL/GenBank/DDBJ databases">
        <authorList>
            <person name="Corre E."/>
            <person name="Pelletier E."/>
            <person name="Niang G."/>
            <person name="Scheremetjew M."/>
            <person name="Finn R."/>
            <person name="Kale V."/>
            <person name="Holt S."/>
            <person name="Cochrane G."/>
            <person name="Meng A."/>
            <person name="Brown T."/>
            <person name="Cohen L."/>
        </authorList>
    </citation>
    <scope>NUCLEOTIDE SEQUENCE</scope>
    <source>
        <strain evidence="2">CCMP1413</strain>
    </source>
</reference>
<dbReference type="Pfam" id="PF04525">
    <property type="entry name" value="LOR"/>
    <property type="match status" value="1"/>
</dbReference>
<dbReference type="EMBL" id="HBDZ01001304">
    <property type="protein sequence ID" value="CAD8229546.1"/>
    <property type="molecule type" value="Transcribed_RNA"/>
</dbReference>
<organism evidence="2">
    <name type="scientific">Prasinoderma coloniale</name>
    <dbReference type="NCBI Taxonomy" id="156133"/>
    <lineage>
        <taxon>Eukaryota</taxon>
        <taxon>Viridiplantae</taxon>
        <taxon>Prasinodermophyta</taxon>
        <taxon>Prasinodermophyceae</taxon>
        <taxon>Prasinodermales</taxon>
        <taxon>Prasinodermaceae</taxon>
        <taxon>Prasinoderma</taxon>
    </lineage>
</organism>
<evidence type="ECO:0000313" key="1">
    <source>
        <dbReference type="EMBL" id="CAD8229530.1"/>
    </source>
</evidence>
<sequence length="186" mass="20205">MRNAGPGVRRRLRVTDADSGAEVADVRRQFLSLAPIYRLRAKGARADTAVVRKRLVGLMPTYDIFVREADANGEAASKKKDPLRTRPVITATSSALELGYTFKDRRRPEADDGEHNLALLPLRWVGGALGVGESGARVAVADHNIGSILSGRDEYVLTVAPGVDPLVLACALAAIDDNEGYERKRW</sequence>
<name>A0A6U0MJH9_9VIRI</name>
<dbReference type="Gene3D" id="2.40.160.200">
    <property type="entry name" value="LURP1-related"/>
    <property type="match status" value="1"/>
</dbReference>
<proteinExistence type="predicted"/>
<gene>
    <name evidence="1" type="ORF">PCOL08062_LOCUS1026</name>
    <name evidence="2" type="ORF">PCOL08062_LOCUS1034</name>
</gene>
<dbReference type="AlphaFoldDB" id="A0A6U0MJH9"/>
<dbReference type="InterPro" id="IPR007612">
    <property type="entry name" value="LOR"/>
</dbReference>
<dbReference type="EMBL" id="HBDZ01001293">
    <property type="protein sequence ID" value="CAD8229530.1"/>
    <property type="molecule type" value="Transcribed_RNA"/>
</dbReference>
<accession>A0A6U0MJH9</accession>
<evidence type="ECO:0000313" key="2">
    <source>
        <dbReference type="EMBL" id="CAD8229546.1"/>
    </source>
</evidence>
<dbReference type="InterPro" id="IPR038595">
    <property type="entry name" value="LOR_sf"/>
</dbReference>